<evidence type="ECO:0000256" key="2">
    <source>
        <dbReference type="SAM" id="Phobius"/>
    </source>
</evidence>
<gene>
    <name evidence="3" type="ORF">AN484_06620</name>
</gene>
<comment type="caution">
    <text evidence="3">The sequence shown here is derived from an EMBL/GenBank/DDBJ whole genome shotgun (WGS) entry which is preliminary data.</text>
</comment>
<evidence type="ECO:0000256" key="1">
    <source>
        <dbReference type="SAM" id="Coils"/>
    </source>
</evidence>
<keyword evidence="2" id="KW-0472">Membrane</keyword>
<keyword evidence="1" id="KW-0175">Coiled coil</keyword>
<evidence type="ECO:0000313" key="4">
    <source>
        <dbReference type="Proteomes" id="UP000092093"/>
    </source>
</evidence>
<organism evidence="3 4">
    <name type="scientific">Aphanizomenon flos-aquae WA102</name>
    <dbReference type="NCBI Taxonomy" id="1710896"/>
    <lineage>
        <taxon>Bacteria</taxon>
        <taxon>Bacillati</taxon>
        <taxon>Cyanobacteriota</taxon>
        <taxon>Cyanophyceae</taxon>
        <taxon>Nostocales</taxon>
        <taxon>Aphanizomenonaceae</taxon>
        <taxon>Aphanizomenon</taxon>
    </lineage>
</organism>
<name>A0A1B7X5B5_APHFL</name>
<dbReference type="EMBL" id="LJOW01000020">
    <property type="protein sequence ID" value="OBQ44555.1"/>
    <property type="molecule type" value="Genomic_DNA"/>
</dbReference>
<keyword evidence="2" id="KW-0812">Transmembrane</keyword>
<dbReference type="Proteomes" id="UP000092093">
    <property type="component" value="Unassembled WGS sequence"/>
</dbReference>
<feature type="transmembrane region" description="Helical" evidence="2">
    <location>
        <begin position="97"/>
        <end position="116"/>
    </location>
</feature>
<accession>A0A1B7X5B5</accession>
<dbReference type="AlphaFoldDB" id="A0A1B7X5B5"/>
<reference evidence="3 4" key="1">
    <citation type="submission" date="2015-09" db="EMBL/GenBank/DDBJ databases">
        <title>Aphanizomenon flos-aquae WA102.</title>
        <authorList>
            <person name="Driscoll C."/>
        </authorList>
    </citation>
    <scope>NUCLEOTIDE SEQUENCE [LARGE SCALE GENOMIC DNA]</scope>
    <source>
        <strain evidence="3">WA102</strain>
    </source>
</reference>
<evidence type="ECO:0000313" key="3">
    <source>
        <dbReference type="EMBL" id="OBQ44555.1"/>
    </source>
</evidence>
<sequence>MNTIKLIIISSVALVVGCAAPKQERYVAPSAVAVKVGVERLKPHITTSAGNAAIKDVISAIDTYEEQVDKQSQDLSEAQNNIVYWHGKHEKALRELWTWRMIALSAILCVVVYIGLKTAWRFRP</sequence>
<dbReference type="PROSITE" id="PS51257">
    <property type="entry name" value="PROKAR_LIPOPROTEIN"/>
    <property type="match status" value="1"/>
</dbReference>
<protein>
    <submittedName>
        <fullName evidence="3">Uncharacterized protein</fullName>
    </submittedName>
</protein>
<keyword evidence="2" id="KW-1133">Transmembrane helix</keyword>
<proteinExistence type="predicted"/>
<feature type="coiled-coil region" evidence="1">
    <location>
        <begin position="54"/>
        <end position="81"/>
    </location>
</feature>